<feature type="region of interest" description="Disordered" evidence="2">
    <location>
        <begin position="226"/>
        <end position="255"/>
    </location>
</feature>
<dbReference type="AlphaFoldDB" id="A0A0E0KQT2"/>
<dbReference type="eggNOG" id="ENOG502RZFR">
    <property type="taxonomic scope" value="Eukaryota"/>
</dbReference>
<dbReference type="PANTHER" id="PTHR35749:SF1">
    <property type="entry name" value="OSJNBA0084A10.10 PROTEIN"/>
    <property type="match status" value="1"/>
</dbReference>
<feature type="coiled-coil region" evidence="1">
    <location>
        <begin position="128"/>
        <end position="217"/>
    </location>
</feature>
<evidence type="ECO:0000313" key="3">
    <source>
        <dbReference type="EnsemblPlants" id="OPUNC04G11010.1"/>
    </source>
</evidence>
<protein>
    <submittedName>
        <fullName evidence="3">Uncharacterized protein</fullName>
    </submittedName>
</protein>
<sequence length="255" mass="28662">MANNQIPPSLILYFSLFPSPHLCPLSTPSLRLRLRSAAAPRDPESPPTSRAAASFLAPRAEGFEVGETTRPGSSVPPASISVVGESGGEAVCPCRSPGMDKLVQFGRKAWFVVRVLSGYEERRIRAHRLQMQQRIARAQAKKEELRKQPEQIILSEVRQMVQQMQSLNQQLEEAETAIDEYFKPIDKNAKIIMDMQLEKEEKQIKEMTKVMQDQIAMQREIASKRAQAIAMESKDTQTQTSDKIAEGPPKEETMK</sequence>
<dbReference type="PANTHER" id="PTHR35749">
    <property type="entry name" value="OSJNBA0084A10.10 PROTEIN"/>
    <property type="match status" value="1"/>
</dbReference>
<accession>A0A0E0KQT2</accession>
<reference evidence="3" key="1">
    <citation type="submission" date="2015-04" db="UniProtKB">
        <authorList>
            <consortium name="EnsemblPlants"/>
        </authorList>
    </citation>
    <scope>IDENTIFICATION</scope>
</reference>
<dbReference type="EnsemblPlants" id="OPUNC04G11010.1">
    <property type="protein sequence ID" value="OPUNC04G11010.1"/>
    <property type="gene ID" value="OPUNC04G11010"/>
</dbReference>
<keyword evidence="1" id="KW-0175">Coiled coil</keyword>
<dbReference type="HOGENOM" id="CLU_088468_0_0_1"/>
<name>A0A0E0KQT2_ORYPU</name>
<feature type="compositionally biased region" description="Basic and acidic residues" evidence="2">
    <location>
        <begin position="243"/>
        <end position="255"/>
    </location>
</feature>
<dbReference type="STRING" id="4537.A0A0E0KQT2"/>
<evidence type="ECO:0000313" key="4">
    <source>
        <dbReference type="Proteomes" id="UP000026962"/>
    </source>
</evidence>
<proteinExistence type="predicted"/>
<dbReference type="Gramene" id="OPUNC04G11010.1">
    <property type="protein sequence ID" value="OPUNC04G11010.1"/>
    <property type="gene ID" value="OPUNC04G11010"/>
</dbReference>
<evidence type="ECO:0000256" key="2">
    <source>
        <dbReference type="SAM" id="MobiDB-lite"/>
    </source>
</evidence>
<dbReference type="Proteomes" id="UP000026962">
    <property type="component" value="Chromosome 4"/>
</dbReference>
<keyword evidence="4" id="KW-1185">Reference proteome</keyword>
<reference evidence="3" key="2">
    <citation type="submission" date="2018-05" db="EMBL/GenBank/DDBJ databases">
        <title>OpunRS2 (Oryza punctata Reference Sequence Version 2).</title>
        <authorList>
            <person name="Zhang J."/>
            <person name="Kudrna D."/>
            <person name="Lee S."/>
            <person name="Talag J."/>
            <person name="Welchert J."/>
            <person name="Wing R.A."/>
        </authorList>
    </citation>
    <scope>NUCLEOTIDE SEQUENCE [LARGE SCALE GENOMIC DNA]</scope>
</reference>
<evidence type="ECO:0000256" key="1">
    <source>
        <dbReference type="SAM" id="Coils"/>
    </source>
</evidence>
<organism evidence="3">
    <name type="scientific">Oryza punctata</name>
    <name type="common">Red rice</name>
    <dbReference type="NCBI Taxonomy" id="4537"/>
    <lineage>
        <taxon>Eukaryota</taxon>
        <taxon>Viridiplantae</taxon>
        <taxon>Streptophyta</taxon>
        <taxon>Embryophyta</taxon>
        <taxon>Tracheophyta</taxon>
        <taxon>Spermatophyta</taxon>
        <taxon>Magnoliopsida</taxon>
        <taxon>Liliopsida</taxon>
        <taxon>Poales</taxon>
        <taxon>Poaceae</taxon>
        <taxon>BOP clade</taxon>
        <taxon>Oryzoideae</taxon>
        <taxon>Oryzeae</taxon>
        <taxon>Oryzinae</taxon>
        <taxon>Oryza</taxon>
    </lineage>
</organism>